<reference evidence="2 3" key="1">
    <citation type="submission" date="2024-06" db="EMBL/GenBank/DDBJ databases">
        <title>The Natural Products Discovery Center: Release of the First 8490 Sequenced Strains for Exploring Actinobacteria Biosynthetic Diversity.</title>
        <authorList>
            <person name="Kalkreuter E."/>
            <person name="Kautsar S.A."/>
            <person name="Yang D."/>
            <person name="Bader C.D."/>
            <person name="Teijaro C.N."/>
            <person name="Fluegel L."/>
            <person name="Davis C.M."/>
            <person name="Simpson J.R."/>
            <person name="Lauterbach L."/>
            <person name="Steele A.D."/>
            <person name="Gui C."/>
            <person name="Meng S."/>
            <person name="Li G."/>
            <person name="Viehrig K."/>
            <person name="Ye F."/>
            <person name="Su P."/>
            <person name="Kiefer A.F."/>
            <person name="Nichols A."/>
            <person name="Cepeda A.J."/>
            <person name="Yan W."/>
            <person name="Fan B."/>
            <person name="Jiang Y."/>
            <person name="Adhikari A."/>
            <person name="Zheng C.-J."/>
            <person name="Schuster L."/>
            <person name="Cowan T.M."/>
            <person name="Smanski M.J."/>
            <person name="Chevrette M.G."/>
            <person name="De Carvalho L.P.S."/>
            <person name="Shen B."/>
        </authorList>
    </citation>
    <scope>NUCLEOTIDE SEQUENCE [LARGE SCALE GENOMIC DNA]</scope>
    <source>
        <strain evidence="2 3">NPDC050100</strain>
    </source>
</reference>
<organism evidence="2 3">
    <name type="scientific">Microtetraspora glauca</name>
    <dbReference type="NCBI Taxonomy" id="1996"/>
    <lineage>
        <taxon>Bacteria</taxon>
        <taxon>Bacillati</taxon>
        <taxon>Actinomycetota</taxon>
        <taxon>Actinomycetes</taxon>
        <taxon>Streptosporangiales</taxon>
        <taxon>Streptosporangiaceae</taxon>
        <taxon>Microtetraspora</taxon>
    </lineage>
</organism>
<dbReference type="EMBL" id="JBFALK010000007">
    <property type="protein sequence ID" value="MEV0969854.1"/>
    <property type="molecule type" value="Genomic_DNA"/>
</dbReference>
<feature type="region of interest" description="Disordered" evidence="1">
    <location>
        <begin position="1"/>
        <end position="99"/>
    </location>
</feature>
<accession>A0ABV3GE56</accession>
<proteinExistence type="predicted"/>
<evidence type="ECO:0000313" key="3">
    <source>
        <dbReference type="Proteomes" id="UP001551675"/>
    </source>
</evidence>
<comment type="caution">
    <text evidence="2">The sequence shown here is derived from an EMBL/GenBank/DDBJ whole genome shotgun (WGS) entry which is preliminary data.</text>
</comment>
<protein>
    <submittedName>
        <fullName evidence="2">Uncharacterized protein</fullName>
    </submittedName>
</protein>
<evidence type="ECO:0000256" key="1">
    <source>
        <dbReference type="SAM" id="MobiDB-lite"/>
    </source>
</evidence>
<keyword evidence="3" id="KW-1185">Reference proteome</keyword>
<gene>
    <name evidence="2" type="ORF">AB0I59_14550</name>
</gene>
<dbReference type="Proteomes" id="UP001551675">
    <property type="component" value="Unassembled WGS sequence"/>
</dbReference>
<evidence type="ECO:0000313" key="2">
    <source>
        <dbReference type="EMBL" id="MEV0969854.1"/>
    </source>
</evidence>
<sequence length="256" mass="24141">MTLAGAIRCGGGAKAHRGAADPWPPTAAAGGWSPVRPRQGARLQHAASVTDWQDSAKETASGGRGTTSGIDSETCVSRIGRPVTSPVAPPVVSPGSPTRSAAGLGASLAGFAFAGGFGCVGRGALEAPTVGFGTVPAPPPVPLALGDGEGLGAVLFDGVGLGVELDEVVAVGAGVPLVVGAGLAAVVVPAVGVVAGVEPVAGVVLTTGFPVSVGVAAGADDAVAVVGVGSGVAAVLSRAAAPDASGVDLAAVERVS</sequence>
<dbReference type="RefSeq" id="WP_358132871.1">
    <property type="nucleotide sequence ID" value="NZ_JBFALK010000007.1"/>
</dbReference>
<name>A0ABV3GE56_MICGL</name>